<keyword evidence="8" id="KW-1185">Reference proteome</keyword>
<proteinExistence type="predicted"/>
<evidence type="ECO:0000256" key="1">
    <source>
        <dbReference type="ARBA" id="ARBA00022723"/>
    </source>
</evidence>
<feature type="region of interest" description="Disordered" evidence="5">
    <location>
        <begin position="127"/>
        <end position="184"/>
    </location>
</feature>
<dbReference type="InterPro" id="IPR002867">
    <property type="entry name" value="IBR_dom"/>
</dbReference>
<comment type="caution">
    <text evidence="7">The sequence shown here is derived from an EMBL/GenBank/DDBJ whole genome shotgun (WGS) entry which is preliminary data.</text>
</comment>
<dbReference type="AlphaFoldDB" id="A0AAW0QD24"/>
<evidence type="ECO:0000256" key="4">
    <source>
        <dbReference type="ARBA" id="ARBA00022833"/>
    </source>
</evidence>
<keyword evidence="2" id="KW-0863">Zinc-finger</keyword>
<evidence type="ECO:0000259" key="6">
    <source>
        <dbReference type="SMART" id="SM00647"/>
    </source>
</evidence>
<sequence>MNKTLSTIGRFVWCPLRNCESGQIHQPGAKQPVVLCDGCDRLFCFTHHTEWHRDHTCDEWEQYLADPTFRSQVQREQDQEEAREAEMVALNRRIAEAEAVLRQSIMSAEEAAKDRFEVAEARRREEERLAAERARVEEQRRLEQEEKLRKQARRQEEKEGAEMVKKKFKRCPGCRRPTEKIDGW</sequence>
<evidence type="ECO:0000256" key="2">
    <source>
        <dbReference type="ARBA" id="ARBA00022771"/>
    </source>
</evidence>
<dbReference type="SMART" id="SM00647">
    <property type="entry name" value="IBR"/>
    <property type="match status" value="1"/>
</dbReference>
<accession>A0AAW0QD24</accession>
<keyword evidence="3" id="KW-0833">Ubl conjugation pathway</keyword>
<evidence type="ECO:0000256" key="3">
    <source>
        <dbReference type="ARBA" id="ARBA00022786"/>
    </source>
</evidence>
<dbReference type="EMBL" id="JAQQWP010000009">
    <property type="protein sequence ID" value="KAK8100535.1"/>
    <property type="molecule type" value="Genomic_DNA"/>
</dbReference>
<evidence type="ECO:0000313" key="7">
    <source>
        <dbReference type="EMBL" id="KAK8100535.1"/>
    </source>
</evidence>
<dbReference type="Proteomes" id="UP001392437">
    <property type="component" value="Unassembled WGS sequence"/>
</dbReference>
<evidence type="ECO:0000256" key="5">
    <source>
        <dbReference type="SAM" id="MobiDB-lite"/>
    </source>
</evidence>
<dbReference type="SUPFAM" id="SSF57850">
    <property type="entry name" value="RING/U-box"/>
    <property type="match status" value="1"/>
</dbReference>
<evidence type="ECO:0000313" key="8">
    <source>
        <dbReference type="Proteomes" id="UP001392437"/>
    </source>
</evidence>
<keyword evidence="4" id="KW-0862">Zinc</keyword>
<keyword evidence="1" id="KW-0479">Metal-binding</keyword>
<feature type="compositionally biased region" description="Basic and acidic residues" evidence="5">
    <location>
        <begin position="127"/>
        <end position="165"/>
    </location>
</feature>
<protein>
    <recommendedName>
        <fullName evidence="6">IBR domain-containing protein</fullName>
    </recommendedName>
</protein>
<dbReference type="CDD" id="cd20335">
    <property type="entry name" value="BRcat_RBR"/>
    <property type="match status" value="1"/>
</dbReference>
<dbReference type="GO" id="GO:0008270">
    <property type="term" value="F:zinc ion binding"/>
    <property type="evidence" value="ECO:0007669"/>
    <property type="project" value="UniProtKB-KW"/>
</dbReference>
<gene>
    <name evidence="7" type="ORF">PG999_010909</name>
</gene>
<name>A0AAW0QD24_9PEZI</name>
<organism evidence="7 8">
    <name type="scientific">Apiospora kogelbergensis</name>
    <dbReference type="NCBI Taxonomy" id="1337665"/>
    <lineage>
        <taxon>Eukaryota</taxon>
        <taxon>Fungi</taxon>
        <taxon>Dikarya</taxon>
        <taxon>Ascomycota</taxon>
        <taxon>Pezizomycotina</taxon>
        <taxon>Sordariomycetes</taxon>
        <taxon>Xylariomycetidae</taxon>
        <taxon>Amphisphaeriales</taxon>
        <taxon>Apiosporaceae</taxon>
        <taxon>Apiospora</taxon>
    </lineage>
</organism>
<feature type="domain" description="IBR" evidence="6">
    <location>
        <begin position="1"/>
        <end position="57"/>
    </location>
</feature>
<dbReference type="Pfam" id="PF01485">
    <property type="entry name" value="IBR"/>
    <property type="match status" value="1"/>
</dbReference>
<reference evidence="7 8" key="1">
    <citation type="submission" date="2023-01" db="EMBL/GenBank/DDBJ databases">
        <title>Analysis of 21 Apiospora genomes using comparative genomics revels a genus with tremendous synthesis potential of carbohydrate active enzymes and secondary metabolites.</title>
        <authorList>
            <person name="Sorensen T."/>
        </authorList>
    </citation>
    <scope>NUCLEOTIDE SEQUENCE [LARGE SCALE GENOMIC DNA]</scope>
    <source>
        <strain evidence="7 8">CBS 117206</strain>
    </source>
</reference>